<evidence type="ECO:0000313" key="4">
    <source>
        <dbReference type="EMBL" id="CDI83264.1"/>
    </source>
</evidence>
<dbReference type="EMBL" id="HG673385">
    <property type="protein sequence ID" value="CDI83264.1"/>
    <property type="molecule type" value="Genomic_DNA"/>
</dbReference>
<dbReference type="InterPro" id="IPR036412">
    <property type="entry name" value="HAD-like_sf"/>
</dbReference>
<evidence type="ECO:0000259" key="3">
    <source>
        <dbReference type="PROSITE" id="PS50969"/>
    </source>
</evidence>
<dbReference type="AlphaFoldDB" id="U6GXK0"/>
<dbReference type="RefSeq" id="XP_013247607.1">
    <property type="nucleotide sequence ID" value="XM_013392153.1"/>
</dbReference>
<dbReference type="Proteomes" id="UP000018050">
    <property type="component" value="Unassembled WGS sequence"/>
</dbReference>
<dbReference type="Pfam" id="PF03031">
    <property type="entry name" value="NIF"/>
    <property type="match status" value="1"/>
</dbReference>
<sequence length="518" mass="54532">MQCSSASGACRRGVLAASTAASAAITANGAAAAASWLPQDQRRLSTQKPYGLLRGPLPCHCGVGPWGAACRGRQRPSCGVCCSLLNSKTRGPLPSPAATVSGAACCFASAAAAVPLAHAAVAAAARQTAALAASGAAAAEELQQVPIGKGPHALKAGPSEGGSEAAACLPEGAPEGAVQDSALQHKQQQQQQQQQDGSVSGDSKKGLSLAAVVWGAGALGCSIWAVQYMRQHNLSFTDFIKDLWRRADAQMSATHDRIQNAVEDAICNVFPEEDEPLLPDFKDLNYPEFLPTLVLDFDGVLAKIGHDRTGGYKLRKRPFSEALVNQLSHFYEVVVWNADQPPVVQTALQQWGLPITACLNSDNMSRRQGRRIKDFSRLGRRLDRLIYVSCTDEGLDDRFRANFIRVSPFEGTAAEMLADRELGDLVNFLKHCSLSAEDVRVSIAKYGGGEDGGVGRRFDEAKKAQETKASQRRSIGKLFGISSSQGTAGGPPGFLPTPQQSAALAAGRGGPSGSGALR</sequence>
<protein>
    <recommendedName>
        <fullName evidence="1">Mitochondrial import inner membrane translocase subunit TIM50</fullName>
    </recommendedName>
</protein>
<proteinExistence type="inferred from homology"/>
<keyword evidence="1" id="KW-0653">Protein transport</keyword>
<comment type="subcellular location">
    <subcellularLocation>
        <location evidence="1">Mitochondrion inner membrane</location>
        <topology evidence="1">Single-pass membrane protein</topology>
    </subcellularLocation>
</comment>
<feature type="compositionally biased region" description="Low complexity" evidence="2">
    <location>
        <begin position="156"/>
        <end position="167"/>
    </location>
</feature>
<dbReference type="VEuPathDB" id="ToxoDB:EAH_00007840"/>
<reference evidence="4" key="1">
    <citation type="submission" date="2013-10" db="EMBL/GenBank/DDBJ databases">
        <title>Genomic analysis of the causative agents of coccidiosis in chickens.</title>
        <authorList>
            <person name="Reid A.J."/>
            <person name="Blake D."/>
            <person name="Billington K."/>
            <person name="Browne H."/>
            <person name="Dunn M."/>
            <person name="Hung S."/>
            <person name="Kawahara F."/>
            <person name="Miranda-Saavedra D."/>
            <person name="Mourier T."/>
            <person name="Nagra H."/>
            <person name="Otto T.D."/>
            <person name="Rawlings N."/>
            <person name="Sanchez A."/>
            <person name="Sanders M."/>
            <person name="Subramaniam C."/>
            <person name="Tay Y."/>
            <person name="Dear P."/>
            <person name="Doerig C."/>
            <person name="Gruber A."/>
            <person name="Parkinson J."/>
            <person name="Shirley M."/>
            <person name="Wan K.L."/>
            <person name="Berriman M."/>
            <person name="Tomley F."/>
            <person name="Pain A."/>
        </authorList>
    </citation>
    <scope>NUCLEOTIDE SEQUENCE</scope>
    <source>
        <strain evidence="4">Houghton</strain>
    </source>
</reference>
<organism evidence="4 5">
    <name type="scientific">Eimeria acervulina</name>
    <name type="common">Coccidian parasite</name>
    <dbReference type="NCBI Taxonomy" id="5801"/>
    <lineage>
        <taxon>Eukaryota</taxon>
        <taxon>Sar</taxon>
        <taxon>Alveolata</taxon>
        <taxon>Apicomplexa</taxon>
        <taxon>Conoidasida</taxon>
        <taxon>Coccidia</taxon>
        <taxon>Eucoccidiorida</taxon>
        <taxon>Eimeriorina</taxon>
        <taxon>Eimeriidae</taxon>
        <taxon>Eimeria</taxon>
    </lineage>
</organism>
<accession>U6GXK0</accession>
<dbReference type="GO" id="GO:0005744">
    <property type="term" value="C:TIM23 mitochondrial import inner membrane translocase complex"/>
    <property type="evidence" value="ECO:0007669"/>
    <property type="project" value="UniProtKB-UniRule"/>
</dbReference>
<comment type="function">
    <text evidence="1">Essential component of the TIM23 complex, a complex that mediates the translocation of transit peptide-containing proteins across the mitochondrial inner membrane.</text>
</comment>
<feature type="compositionally biased region" description="Basic and acidic residues" evidence="2">
    <location>
        <begin position="454"/>
        <end position="466"/>
    </location>
</feature>
<evidence type="ECO:0000256" key="1">
    <source>
        <dbReference type="RuleBase" id="RU365079"/>
    </source>
</evidence>
<feature type="domain" description="FCP1 homology" evidence="3">
    <location>
        <begin position="286"/>
        <end position="432"/>
    </location>
</feature>
<dbReference type="SUPFAM" id="SSF56784">
    <property type="entry name" value="HAD-like"/>
    <property type="match status" value="1"/>
</dbReference>
<keyword evidence="1" id="KW-0809">Transit peptide</keyword>
<keyword evidence="1" id="KW-0811">Translocation</keyword>
<dbReference type="GO" id="GO:0015031">
    <property type="term" value="P:protein transport"/>
    <property type="evidence" value="ECO:0007669"/>
    <property type="project" value="UniProtKB-KW"/>
</dbReference>
<feature type="region of interest" description="Disordered" evidence="2">
    <location>
        <begin position="454"/>
        <end position="518"/>
    </location>
</feature>
<keyword evidence="1" id="KW-0496">Mitochondrion</keyword>
<dbReference type="PROSITE" id="PS50969">
    <property type="entry name" value="FCP1"/>
    <property type="match status" value="1"/>
</dbReference>
<dbReference type="SMART" id="SM00577">
    <property type="entry name" value="CPDc"/>
    <property type="match status" value="1"/>
</dbReference>
<gene>
    <name evidence="4" type="ORF">EAH_00007840</name>
</gene>
<evidence type="ECO:0000256" key="2">
    <source>
        <dbReference type="SAM" id="MobiDB-lite"/>
    </source>
</evidence>
<comment type="similarity">
    <text evidence="1">Belongs to the TIM50 family.</text>
</comment>
<dbReference type="GeneID" id="25268854"/>
<feature type="compositionally biased region" description="Gly residues" evidence="2">
    <location>
        <begin position="507"/>
        <end position="518"/>
    </location>
</feature>
<dbReference type="OrthoDB" id="445750at2759"/>
<dbReference type="PANTHER" id="PTHR12210">
    <property type="entry name" value="DULLARD PROTEIN PHOSPHATASE"/>
    <property type="match status" value="1"/>
</dbReference>
<comment type="subunit">
    <text evidence="1">Component of the TIM23 complex.</text>
</comment>
<feature type="region of interest" description="Disordered" evidence="2">
    <location>
        <begin position="149"/>
        <end position="202"/>
    </location>
</feature>
<name>U6GXK0_EIMAC</name>
<dbReference type="InterPro" id="IPR050365">
    <property type="entry name" value="TIM50"/>
</dbReference>
<dbReference type="InterPro" id="IPR006311">
    <property type="entry name" value="TAT_signal"/>
</dbReference>
<keyword evidence="1" id="KW-0813">Transport</keyword>
<dbReference type="PROSITE" id="PS51318">
    <property type="entry name" value="TAT"/>
    <property type="match status" value="1"/>
</dbReference>
<dbReference type="InterPro" id="IPR004274">
    <property type="entry name" value="FCP1_dom"/>
</dbReference>
<evidence type="ECO:0000313" key="5">
    <source>
        <dbReference type="Proteomes" id="UP000018050"/>
    </source>
</evidence>
<dbReference type="Gene3D" id="3.40.50.1000">
    <property type="entry name" value="HAD superfamily/HAD-like"/>
    <property type="match status" value="1"/>
</dbReference>
<dbReference type="InterPro" id="IPR023214">
    <property type="entry name" value="HAD_sf"/>
</dbReference>
<reference evidence="4" key="2">
    <citation type="submission" date="2013-10" db="EMBL/GenBank/DDBJ databases">
        <authorList>
            <person name="Aslett M."/>
        </authorList>
    </citation>
    <scope>NUCLEOTIDE SEQUENCE</scope>
    <source>
        <strain evidence="4">Houghton</strain>
    </source>
</reference>
<dbReference type="OMA" id="NFLKHCS"/>
<keyword evidence="5" id="KW-1185">Reference proteome</keyword>